<dbReference type="InterPro" id="IPR051934">
    <property type="entry name" value="Phage_Tail_Fiber_Structural"/>
</dbReference>
<evidence type="ECO:0000259" key="1">
    <source>
        <dbReference type="Pfam" id="PF12571"/>
    </source>
</evidence>
<evidence type="ECO:0000313" key="3">
    <source>
        <dbReference type="EMBL" id="CAH6661968.1"/>
    </source>
</evidence>
<feature type="domain" description="Putative tail fiber protein gp53-like C-terminal" evidence="2">
    <location>
        <begin position="340"/>
        <end position="434"/>
    </location>
</feature>
<dbReference type="InterPro" id="IPR054075">
    <property type="entry name" value="Gp53-like_C"/>
</dbReference>
<evidence type="ECO:0000313" key="4">
    <source>
        <dbReference type="Proteomes" id="UP001152651"/>
    </source>
</evidence>
<dbReference type="Proteomes" id="UP001152651">
    <property type="component" value="Unassembled WGS sequence"/>
</dbReference>
<dbReference type="EMBL" id="CALSBS010000033">
    <property type="protein sequence ID" value="CAH6661968.1"/>
    <property type="molecule type" value="Genomic_DNA"/>
</dbReference>
<comment type="caution">
    <text evidence="3">The sequence shown here is derived from an EMBL/GenBank/DDBJ whole genome shotgun (WGS) entry which is preliminary data.</text>
</comment>
<dbReference type="Pfam" id="PF21882">
    <property type="entry name" value="Gp53-like_C"/>
    <property type="match status" value="1"/>
</dbReference>
<dbReference type="Gene3D" id="2.60.40.3940">
    <property type="match status" value="1"/>
</dbReference>
<gene>
    <name evidence="3" type="ORF">FBBNIHIM_22940</name>
</gene>
<proteinExistence type="predicted"/>
<dbReference type="PANTHER" id="PTHR35191">
    <property type="entry name" value="PROPHAGE SIDE TAIL FIBER PROTEIN HOMOLOG STFQ-RELATED"/>
    <property type="match status" value="1"/>
</dbReference>
<evidence type="ECO:0000259" key="2">
    <source>
        <dbReference type="Pfam" id="PF21882"/>
    </source>
</evidence>
<name>A0ABM9FFH2_9ENTR</name>
<dbReference type="InterPro" id="IPR022225">
    <property type="entry name" value="Phage_tail_fibre_N"/>
</dbReference>
<feature type="domain" description="Phage tail fibre protein N-terminal" evidence="1">
    <location>
        <begin position="1"/>
        <end position="147"/>
    </location>
</feature>
<keyword evidence="4" id="KW-1185">Reference proteome</keyword>
<dbReference type="Pfam" id="PF12571">
    <property type="entry name" value="Phage_tail_fib"/>
    <property type="match status" value="1"/>
</dbReference>
<dbReference type="RefSeq" id="WP_253899137.1">
    <property type="nucleotide sequence ID" value="NZ_CALSBS010000033.1"/>
</dbReference>
<sequence>MARQYYGILTTKGRALYANALLLNQDVNLSEMAIDDTVNFLPDEKLESLPSEVYRAELNSLEKDEDNDEMVIAELVIPSQRGGFYCRGFGLYTDTGILFAVGSLAETYKATEDEGSGGELVIQADIVVTNTAALVLKVDPTTVLATRETVDRAIAAHEAKLDPHPQYAPKNSPTLTGIPKAPTPAAGNNTTQIATTAFVQAIATALNTALALKAPLASPGLTGTPTAPTAAQSTNNTQIATTAFVKSAIAALVASSPAALDTLNELAAALGNDPNFATTMTNALAGKQPLDSTLTNLSGKDVAGLLSYLGLGEAAKLAAATGSLSASGWLKIPIFGGASVILQWGKVALTATLNSGAAVKGYDGVTVFNYPISFPNAALIVNATPMDSGETLVETATANGTSKTAATVRVGGVAIKSDPAATVDLHGFVFAIGY</sequence>
<organism evidence="3 4">
    <name type="scientific">Pseudocitrobacter vendiensis</name>
    <dbReference type="NCBI Taxonomy" id="2488306"/>
    <lineage>
        <taxon>Bacteria</taxon>
        <taxon>Pseudomonadati</taxon>
        <taxon>Pseudomonadota</taxon>
        <taxon>Gammaproteobacteria</taxon>
        <taxon>Enterobacterales</taxon>
        <taxon>Enterobacteriaceae</taxon>
        <taxon>Pseudocitrobacter</taxon>
    </lineage>
</organism>
<protein>
    <submittedName>
        <fullName evidence="3">Variable tail fibre protein</fullName>
    </submittedName>
</protein>
<accession>A0ABM9FFH2</accession>
<reference evidence="3" key="1">
    <citation type="submission" date="2022-05" db="EMBL/GenBank/DDBJ databases">
        <authorList>
            <person name="Blom J."/>
        </authorList>
    </citation>
    <scope>NUCLEOTIDE SEQUENCE</scope>
    <source>
        <strain evidence="3">Type strain: CPO20170097</strain>
    </source>
</reference>
<dbReference type="PANTHER" id="PTHR35191:SF1">
    <property type="entry name" value="PROPHAGE SIDE TAIL FIBER PROTEIN HOMOLOG STFQ-RELATED"/>
    <property type="match status" value="1"/>
</dbReference>